<comment type="similarity">
    <text evidence="1">Belongs to the strictosidine synthase family.</text>
</comment>
<evidence type="ECO:0000256" key="2">
    <source>
        <dbReference type="ARBA" id="ARBA00022553"/>
    </source>
</evidence>
<organism evidence="5 6">
    <name type="scientific">Alteromonas genovensis</name>
    <dbReference type="NCBI Taxonomy" id="471225"/>
    <lineage>
        <taxon>Bacteria</taxon>
        <taxon>Pseudomonadati</taxon>
        <taxon>Pseudomonadota</taxon>
        <taxon>Gammaproteobacteria</taxon>
        <taxon>Alteromonadales</taxon>
        <taxon>Alteromonadaceae</taxon>
        <taxon>Alteromonas/Salinimonas group</taxon>
        <taxon>Alteromonas</taxon>
    </lineage>
</organism>
<evidence type="ECO:0000259" key="4">
    <source>
        <dbReference type="Pfam" id="PF03088"/>
    </source>
</evidence>
<sequence>MALFLLCICAAYFSFWPVPISPASWQAPKDNGLVESFKQNEKLKALRRIPMADDYGPEDLAISASGVIAVSSHSGNILRKRPSDTQFEVWVNTVGRPLGIEYDSDDNLLVADAHRGLLKIDVAGTVSVLVDKVEDGGKDTAVVFADDVDIADNGMVYFTDATSKFAAQDYGGTLKASMLEIMEHRGNGRLIEYNPVTGASTVIMDALIFANGVAISNNGDSVLVNETGKYRVLRYWLKGVNKGRVTVFMDNLPGFPDNISTTKEGDYWLGFAAPRSSMIDELSASPFLRKAIMRMPAALRPSAEALGHVIKVSSTGEVLQSLQSAEGGYAFTTGALQTADGLYISSLTEPSIGFIPSAEMPFEDSE</sequence>
<reference evidence="5 6" key="1">
    <citation type="submission" date="2020-01" db="EMBL/GenBank/DDBJ databases">
        <title>Genomes of bacteria type strains.</title>
        <authorList>
            <person name="Chen J."/>
            <person name="Zhu S."/>
            <person name="Yang J."/>
        </authorList>
    </citation>
    <scope>NUCLEOTIDE SEQUENCE [LARGE SCALE GENOMIC DNA]</scope>
    <source>
        <strain evidence="5 6">LMG 24078</strain>
    </source>
</reference>
<dbReference type="Pfam" id="PF03088">
    <property type="entry name" value="Str_synth"/>
    <property type="match status" value="1"/>
</dbReference>
<dbReference type="PANTHER" id="PTHR10426:SF88">
    <property type="entry name" value="ADIPOCYTE PLASMA MEMBRANE-ASSOCIATED PROTEIN HEMOMUCIN-RELATED"/>
    <property type="match status" value="1"/>
</dbReference>
<dbReference type="Proteomes" id="UP000471381">
    <property type="component" value="Unassembled WGS sequence"/>
</dbReference>
<accession>A0A6N9TGM6</accession>
<dbReference type="SUPFAM" id="SSF63829">
    <property type="entry name" value="Calcium-dependent phosphotriesterase"/>
    <property type="match status" value="1"/>
</dbReference>
<dbReference type="Gene3D" id="2.120.10.30">
    <property type="entry name" value="TolB, C-terminal domain"/>
    <property type="match status" value="1"/>
</dbReference>
<dbReference type="EMBL" id="JAAAWO010000010">
    <property type="protein sequence ID" value="NDW16487.1"/>
    <property type="molecule type" value="Genomic_DNA"/>
</dbReference>
<dbReference type="AlphaFoldDB" id="A0A6N9TGM6"/>
<dbReference type="PANTHER" id="PTHR10426">
    <property type="entry name" value="STRICTOSIDINE SYNTHASE-RELATED"/>
    <property type="match status" value="1"/>
</dbReference>
<dbReference type="GO" id="GO:0016787">
    <property type="term" value="F:hydrolase activity"/>
    <property type="evidence" value="ECO:0007669"/>
    <property type="project" value="TreeGrafter"/>
</dbReference>
<dbReference type="InterPro" id="IPR018119">
    <property type="entry name" value="Strictosidine_synth_cons-reg"/>
</dbReference>
<evidence type="ECO:0000256" key="3">
    <source>
        <dbReference type="ARBA" id="ARBA00023180"/>
    </source>
</evidence>
<keyword evidence="3" id="KW-0325">Glycoprotein</keyword>
<evidence type="ECO:0000313" key="6">
    <source>
        <dbReference type="Proteomes" id="UP000471381"/>
    </source>
</evidence>
<name>A0A6N9TGM6_9ALTE</name>
<keyword evidence="6" id="KW-1185">Reference proteome</keyword>
<evidence type="ECO:0000313" key="5">
    <source>
        <dbReference type="EMBL" id="NDW16487.1"/>
    </source>
</evidence>
<dbReference type="Pfam" id="PF20067">
    <property type="entry name" value="SSL_N"/>
    <property type="match status" value="1"/>
</dbReference>
<feature type="domain" description="Strictosidine synthase conserved region" evidence="4">
    <location>
        <begin position="146"/>
        <end position="239"/>
    </location>
</feature>
<protein>
    <submittedName>
        <fullName evidence="5">SMP-30/gluconolactonase/LRE family protein</fullName>
    </submittedName>
</protein>
<comment type="caution">
    <text evidence="5">The sequence shown here is derived from an EMBL/GenBank/DDBJ whole genome shotgun (WGS) entry which is preliminary data.</text>
</comment>
<proteinExistence type="inferred from homology"/>
<keyword evidence="2" id="KW-0597">Phosphoprotein</keyword>
<evidence type="ECO:0000256" key="1">
    <source>
        <dbReference type="ARBA" id="ARBA00009191"/>
    </source>
</evidence>
<dbReference type="InterPro" id="IPR011042">
    <property type="entry name" value="6-blade_b-propeller_TolB-like"/>
</dbReference>
<gene>
    <name evidence="5" type="ORF">GTQ48_13285</name>
</gene>